<dbReference type="Proteomes" id="UP001141806">
    <property type="component" value="Unassembled WGS sequence"/>
</dbReference>
<keyword evidence="1" id="KW-0812">Transmembrane</keyword>
<protein>
    <recommendedName>
        <fullName evidence="4">Cytochrome P450</fullName>
    </recommendedName>
</protein>
<dbReference type="SUPFAM" id="SSF48264">
    <property type="entry name" value="Cytochrome P450"/>
    <property type="match status" value="1"/>
</dbReference>
<keyword evidence="1" id="KW-0472">Membrane</keyword>
<dbReference type="EMBL" id="JAMYWD010000003">
    <property type="protein sequence ID" value="KAJ4976918.1"/>
    <property type="molecule type" value="Genomic_DNA"/>
</dbReference>
<dbReference type="GO" id="GO:0005506">
    <property type="term" value="F:iron ion binding"/>
    <property type="evidence" value="ECO:0007669"/>
    <property type="project" value="InterPro"/>
</dbReference>
<dbReference type="GO" id="GO:0016705">
    <property type="term" value="F:oxidoreductase activity, acting on paired donors, with incorporation or reduction of molecular oxygen"/>
    <property type="evidence" value="ECO:0007669"/>
    <property type="project" value="InterPro"/>
</dbReference>
<proteinExistence type="predicted"/>
<evidence type="ECO:0000313" key="2">
    <source>
        <dbReference type="EMBL" id="KAJ4976918.1"/>
    </source>
</evidence>
<evidence type="ECO:0000256" key="1">
    <source>
        <dbReference type="SAM" id="Phobius"/>
    </source>
</evidence>
<dbReference type="GO" id="GO:0020037">
    <property type="term" value="F:heme binding"/>
    <property type="evidence" value="ECO:0007669"/>
    <property type="project" value="InterPro"/>
</dbReference>
<dbReference type="InterPro" id="IPR036396">
    <property type="entry name" value="Cyt_P450_sf"/>
</dbReference>
<keyword evidence="3" id="KW-1185">Reference proteome</keyword>
<dbReference type="InterPro" id="IPR001128">
    <property type="entry name" value="Cyt_P450"/>
</dbReference>
<organism evidence="2 3">
    <name type="scientific">Protea cynaroides</name>
    <dbReference type="NCBI Taxonomy" id="273540"/>
    <lineage>
        <taxon>Eukaryota</taxon>
        <taxon>Viridiplantae</taxon>
        <taxon>Streptophyta</taxon>
        <taxon>Embryophyta</taxon>
        <taxon>Tracheophyta</taxon>
        <taxon>Spermatophyta</taxon>
        <taxon>Magnoliopsida</taxon>
        <taxon>Proteales</taxon>
        <taxon>Proteaceae</taxon>
        <taxon>Protea</taxon>
    </lineage>
</organism>
<comment type="caution">
    <text evidence="2">The sequence shown here is derived from an EMBL/GenBank/DDBJ whole genome shotgun (WGS) entry which is preliminary data.</text>
</comment>
<reference evidence="2" key="1">
    <citation type="journal article" date="2023" name="Plant J.">
        <title>The genome of the king protea, Protea cynaroides.</title>
        <authorList>
            <person name="Chang J."/>
            <person name="Duong T.A."/>
            <person name="Schoeman C."/>
            <person name="Ma X."/>
            <person name="Roodt D."/>
            <person name="Barker N."/>
            <person name="Li Z."/>
            <person name="Van de Peer Y."/>
            <person name="Mizrachi E."/>
        </authorList>
    </citation>
    <scope>NUCLEOTIDE SEQUENCE</scope>
    <source>
        <tissue evidence="2">Young leaves</tissue>
    </source>
</reference>
<feature type="transmembrane region" description="Helical" evidence="1">
    <location>
        <begin position="16"/>
        <end position="35"/>
    </location>
</feature>
<sequence length="348" mass="39475">MASNIFSMVCDESLGWVANFTLLFISIAFASFMFVSKRSTKGDQNPLPPGPRGLPLVGNLPFLKPDVYRYFSDLAQIYGPICKLQLDTKLCIVVSSPSLAKMILKNHDATFANHNPPIAASVLSYDGNDDMVWKHHDDPDWRLMRKVFIREMMSNTSLDACYNLCRREVNQMVREVYVDIGTPIDIGQLVFVNLLNMMMMSMVWGGVPSEERNSIGVEFKKVISEILVLAVKTNVSDFFPILARFDIQGMERKGKELLSRVDSIFDSVVGERLKMDEVQRKGVNFNDTETKDFLQILLELKQQENEENGKTSLNMMQLKALLLVSFLSKFDGLVADFPLLLHFSMMTI</sequence>
<dbReference type="Gene3D" id="1.10.630.10">
    <property type="entry name" value="Cytochrome P450"/>
    <property type="match status" value="1"/>
</dbReference>
<dbReference type="Pfam" id="PF00067">
    <property type="entry name" value="p450"/>
    <property type="match status" value="1"/>
</dbReference>
<gene>
    <name evidence="2" type="ORF">NE237_002024</name>
</gene>
<dbReference type="AlphaFoldDB" id="A0A9Q0QYN7"/>
<accession>A0A9Q0QYN7</accession>
<dbReference type="GO" id="GO:0004497">
    <property type="term" value="F:monooxygenase activity"/>
    <property type="evidence" value="ECO:0007669"/>
    <property type="project" value="InterPro"/>
</dbReference>
<evidence type="ECO:0000313" key="3">
    <source>
        <dbReference type="Proteomes" id="UP001141806"/>
    </source>
</evidence>
<evidence type="ECO:0008006" key="4">
    <source>
        <dbReference type="Google" id="ProtNLM"/>
    </source>
</evidence>
<name>A0A9Q0QYN7_9MAGN</name>
<dbReference type="OrthoDB" id="2789670at2759"/>
<keyword evidence="1" id="KW-1133">Transmembrane helix</keyword>
<dbReference type="PANTHER" id="PTHR47951:SF7">
    <property type="entry name" value="FLAVONOID 3',5'-HYDROXYLASE-LIKE ISOFORM X1"/>
    <property type="match status" value="1"/>
</dbReference>
<dbReference type="PANTHER" id="PTHR47951">
    <property type="entry name" value="OS08G0547900 PROTEIN"/>
    <property type="match status" value="1"/>
</dbReference>